<gene>
    <name evidence="1" type="ORF">TNCT_605411</name>
</gene>
<name>A0A8X6FZJ1_TRICU</name>
<reference evidence="1" key="1">
    <citation type="submission" date="2020-07" db="EMBL/GenBank/DDBJ databases">
        <title>Multicomponent nature underlies the extraordinary mechanical properties of spider dragline silk.</title>
        <authorList>
            <person name="Kono N."/>
            <person name="Nakamura H."/>
            <person name="Mori M."/>
            <person name="Yoshida Y."/>
            <person name="Ohtoshi R."/>
            <person name="Malay A.D."/>
            <person name="Moran D.A.P."/>
            <person name="Tomita M."/>
            <person name="Numata K."/>
            <person name="Arakawa K."/>
        </authorList>
    </citation>
    <scope>NUCLEOTIDE SEQUENCE</scope>
</reference>
<evidence type="ECO:0000313" key="1">
    <source>
        <dbReference type="EMBL" id="GFQ93160.1"/>
    </source>
</evidence>
<organism evidence="1 2">
    <name type="scientific">Trichonephila clavata</name>
    <name type="common">Joro spider</name>
    <name type="synonym">Nephila clavata</name>
    <dbReference type="NCBI Taxonomy" id="2740835"/>
    <lineage>
        <taxon>Eukaryota</taxon>
        <taxon>Metazoa</taxon>
        <taxon>Ecdysozoa</taxon>
        <taxon>Arthropoda</taxon>
        <taxon>Chelicerata</taxon>
        <taxon>Arachnida</taxon>
        <taxon>Araneae</taxon>
        <taxon>Araneomorphae</taxon>
        <taxon>Entelegynae</taxon>
        <taxon>Araneoidea</taxon>
        <taxon>Nephilidae</taxon>
        <taxon>Trichonephila</taxon>
    </lineage>
</organism>
<proteinExistence type="predicted"/>
<comment type="caution">
    <text evidence="1">The sequence shown here is derived from an EMBL/GenBank/DDBJ whole genome shotgun (WGS) entry which is preliminary data.</text>
</comment>
<dbReference type="AlphaFoldDB" id="A0A8X6FZJ1"/>
<sequence>MCNICSQSRSFDTYADSSLAGRKLTPKLEVPIMQENLLVCGVLGRDAMRMVQYQCSSVVLQKPPYRVHLRLPGEHHAAPCVRQHSSHGCPPRNYHWGSDEKARYYLT</sequence>
<dbReference type="Proteomes" id="UP000887116">
    <property type="component" value="Unassembled WGS sequence"/>
</dbReference>
<dbReference type="EMBL" id="BMAO01004218">
    <property type="protein sequence ID" value="GFQ93160.1"/>
    <property type="molecule type" value="Genomic_DNA"/>
</dbReference>
<evidence type="ECO:0000313" key="2">
    <source>
        <dbReference type="Proteomes" id="UP000887116"/>
    </source>
</evidence>
<accession>A0A8X6FZJ1</accession>
<keyword evidence="2" id="KW-1185">Reference proteome</keyword>
<protein>
    <submittedName>
        <fullName evidence="1">Uncharacterized protein</fullName>
    </submittedName>
</protein>